<dbReference type="InterPro" id="IPR013783">
    <property type="entry name" value="Ig-like_fold"/>
</dbReference>
<dbReference type="InterPro" id="IPR005052">
    <property type="entry name" value="Lectin_leg"/>
</dbReference>
<keyword evidence="4" id="KW-1133">Transmembrane helix</keyword>
<dbReference type="EMBL" id="CP048222">
    <property type="protein sequence ID" value="QHT66110.1"/>
    <property type="molecule type" value="Genomic_DNA"/>
</dbReference>
<dbReference type="InterPro" id="IPR051136">
    <property type="entry name" value="Intracellular_Lectin-GPT"/>
</dbReference>
<evidence type="ECO:0000259" key="7">
    <source>
        <dbReference type="Pfam" id="PF19408"/>
    </source>
</evidence>
<dbReference type="Gene3D" id="2.60.120.200">
    <property type="match status" value="1"/>
</dbReference>
<organism evidence="8 9">
    <name type="scientific">Rhodocytophaga rosea</name>
    <dbReference type="NCBI Taxonomy" id="2704465"/>
    <lineage>
        <taxon>Bacteria</taxon>
        <taxon>Pseudomonadati</taxon>
        <taxon>Bacteroidota</taxon>
        <taxon>Cytophagia</taxon>
        <taxon>Cytophagales</taxon>
        <taxon>Rhodocytophagaceae</taxon>
        <taxon>Rhodocytophaga</taxon>
    </lineage>
</organism>
<dbReference type="NCBIfam" id="TIGR04131">
    <property type="entry name" value="Bac_Flav_CTERM"/>
    <property type="match status" value="1"/>
</dbReference>
<evidence type="ECO:0000256" key="1">
    <source>
        <dbReference type="ARBA" id="ARBA00004479"/>
    </source>
</evidence>
<dbReference type="InterPro" id="IPR026341">
    <property type="entry name" value="T9SS_type_B"/>
</dbReference>
<dbReference type="AlphaFoldDB" id="A0A6C0GEL4"/>
<dbReference type="GO" id="GO:0004553">
    <property type="term" value="F:hydrolase activity, hydrolyzing O-glycosyl compounds"/>
    <property type="evidence" value="ECO:0007669"/>
    <property type="project" value="UniProtKB-ARBA"/>
</dbReference>
<dbReference type="InterPro" id="IPR013320">
    <property type="entry name" value="ConA-like_dom_sf"/>
</dbReference>
<keyword evidence="2" id="KW-0812">Transmembrane</keyword>
<dbReference type="Pfam" id="PF03388">
    <property type="entry name" value="Lectin_leg-like"/>
    <property type="match status" value="1"/>
</dbReference>
<evidence type="ECO:0000256" key="2">
    <source>
        <dbReference type="ARBA" id="ARBA00022692"/>
    </source>
</evidence>
<dbReference type="GO" id="GO:0006888">
    <property type="term" value="P:endoplasmic reticulum to Golgi vesicle-mediated transport"/>
    <property type="evidence" value="ECO:0007669"/>
    <property type="project" value="TreeGrafter"/>
</dbReference>
<dbReference type="GO" id="GO:0005975">
    <property type="term" value="P:carbohydrate metabolic process"/>
    <property type="evidence" value="ECO:0007669"/>
    <property type="project" value="UniProtKB-ARBA"/>
</dbReference>
<protein>
    <submittedName>
        <fullName evidence="8">T9SS type B sorting domain-containing protein</fullName>
    </submittedName>
</protein>
<sequence length="1142" mass="124477">MKIHCKTHVPYLIAMLLLLGTRITYAQTYPFARLTGSPVMDTKGWNLTGDAHIGDTNGDGDAFANEMVLCNPTNFNNGACFYNQPVNISECQKWVAEFDYRIYDGTAADGIAFCFLENPPTGFLQGGNLGIPSTPKGLMVILDTWLNCPNVSTVIPVPKLEIRYADGNTTYGSGTEATLECPSSQQPTTGPLHILRQPTYNRIKITYDFGRIRVFINNDFVTEGNYTIDFTGYFGLTASTGGNTDRHSIRDFVLYTYKPIVSPPNAGLDRVVCSGAETELGVPSSPNEPYRYVWTPATGLSDPTASNPKVTLTNNTNNPVNYTYFVTKDSLVDDTLCAYADAVTITVLGRFAYAGTDLQLCSGASREIGTIETNGFSYLWSPATGLSDPTSAHPMVNITNTTSAPVTYQYVLTTTYDSGGCTDQDTIQVTVLPRQANAGPNLQFCSGGTGQLGALPATGFTYTWSPQTGLDDATKANPTVTLTNTTGLPQTFQYIVTTHTPLSNCGNIDRDTVQVTVFPQVNLPVIVGVKSVCPNAADILYKIANPQLNTSYTWAVSGGNISSGQRSSQILVDWQTATVSAKVEVTASSNYTCGTASNSLPVKINVLLETEKPFSPIHPDTLCLNAATNIQYEVNPANGSVYTWGLSNNGVIVSGNGTHRILVNWTGAGTGKVWVNEQSTTVSDVCFGTSDTLNIQVAPLPQASQISGLTQVCAFTNNVLYSVNGDAASAYQWQVSGGTIVDTSGNSVTINWQSAGTGTLAVREITRFGCQSAIIEQAIAISPIPAPAVKSTDLAICPQHFTNLTYQVSGSPGSRFTWTIAHGRIISASADSSQIIVNWEEVFLKDASLTAFEISDKNCTGQVTFPLLYDASEIIIKSVSVAHANLKDIEICFQIRNAPAIANTFTISRRTVLPAVGEWTAAGSVSHTDTLFTDKDLSTDTQSFEYKIEGNNQCASPLASIYHHSIVVTGTGDEEKESIQLQWNDYSGWPKGVKTFQIWRKLDEETDFSLYDVVDKFQLSYISLSAKAGFRQCFRIRALEESGFSTYSWSNEVCLEFEHPLFIPNVITPNNDDKNDYWVIKNLELYPNHYIQIYNRFGKEVYRALHYGQKWDGTGLSSGVYFYRITTARNNQSFTGWVHLLR</sequence>
<evidence type="ECO:0000313" key="8">
    <source>
        <dbReference type="EMBL" id="QHT66110.1"/>
    </source>
</evidence>
<accession>A0A6C0GEL4</accession>
<keyword evidence="9" id="KW-1185">Reference proteome</keyword>
<keyword evidence="3" id="KW-0732">Signal</keyword>
<dbReference type="GO" id="GO:0005537">
    <property type="term" value="F:D-mannose binding"/>
    <property type="evidence" value="ECO:0007669"/>
    <property type="project" value="TreeGrafter"/>
</dbReference>
<evidence type="ECO:0000259" key="6">
    <source>
        <dbReference type="Pfam" id="PF03388"/>
    </source>
</evidence>
<proteinExistence type="predicted"/>
<evidence type="ECO:0000256" key="3">
    <source>
        <dbReference type="ARBA" id="ARBA00022729"/>
    </source>
</evidence>
<keyword evidence="5" id="KW-0472">Membrane</keyword>
<evidence type="ECO:0000256" key="5">
    <source>
        <dbReference type="ARBA" id="ARBA00023136"/>
    </source>
</evidence>
<name>A0A6C0GEL4_9BACT</name>
<dbReference type="Pfam" id="PF19408">
    <property type="entry name" value="PKD_6"/>
    <property type="match status" value="3"/>
</dbReference>
<dbReference type="InterPro" id="IPR045829">
    <property type="entry name" value="PKD_6"/>
</dbReference>
<feature type="domain" description="PKD-like" evidence="7">
    <location>
        <begin position="619"/>
        <end position="678"/>
    </location>
</feature>
<dbReference type="GO" id="GO:0016020">
    <property type="term" value="C:membrane"/>
    <property type="evidence" value="ECO:0007669"/>
    <property type="project" value="UniProtKB-SubCell"/>
</dbReference>
<feature type="domain" description="PKD-like" evidence="7">
    <location>
        <begin position="702"/>
        <end position="770"/>
    </location>
</feature>
<dbReference type="PANTHER" id="PTHR12223">
    <property type="entry name" value="VESICULAR MANNOSE-BINDING LECTIN"/>
    <property type="match status" value="1"/>
</dbReference>
<dbReference type="Pfam" id="PF13585">
    <property type="entry name" value="CHU_C"/>
    <property type="match status" value="1"/>
</dbReference>
<feature type="domain" description="PKD-like" evidence="7">
    <location>
        <begin position="524"/>
        <end position="599"/>
    </location>
</feature>
<dbReference type="KEGG" id="rhoz:GXP67_05215"/>
<reference evidence="8 9" key="1">
    <citation type="submission" date="2020-01" db="EMBL/GenBank/DDBJ databases">
        <authorList>
            <person name="Kim M.K."/>
        </authorList>
    </citation>
    <scope>NUCLEOTIDE SEQUENCE [LARGE SCALE GENOMIC DNA]</scope>
    <source>
        <strain evidence="8 9">172606-1</strain>
    </source>
</reference>
<dbReference type="GO" id="GO:0030134">
    <property type="term" value="C:COPII-coated ER to Golgi transport vesicle"/>
    <property type="evidence" value="ECO:0007669"/>
    <property type="project" value="TreeGrafter"/>
</dbReference>
<dbReference type="RefSeq" id="WP_162442181.1">
    <property type="nucleotide sequence ID" value="NZ_CP048222.1"/>
</dbReference>
<dbReference type="PANTHER" id="PTHR12223:SF28">
    <property type="entry name" value="LECTIN, MANNOSE BINDING 1 LIKE"/>
    <property type="match status" value="1"/>
</dbReference>
<dbReference type="Gene3D" id="2.60.40.10">
    <property type="entry name" value="Immunoglobulins"/>
    <property type="match status" value="1"/>
</dbReference>
<evidence type="ECO:0000313" key="9">
    <source>
        <dbReference type="Proteomes" id="UP000480178"/>
    </source>
</evidence>
<feature type="domain" description="L-type lectin-like" evidence="6">
    <location>
        <begin position="62"/>
        <end position="256"/>
    </location>
</feature>
<dbReference type="Proteomes" id="UP000480178">
    <property type="component" value="Chromosome"/>
</dbReference>
<comment type="subcellular location">
    <subcellularLocation>
        <location evidence="1">Membrane</location>
        <topology evidence="1">Single-pass type I membrane protein</topology>
    </subcellularLocation>
</comment>
<gene>
    <name evidence="8" type="ORF">GXP67_05215</name>
</gene>
<dbReference type="SUPFAM" id="SSF49899">
    <property type="entry name" value="Concanavalin A-like lectins/glucanases"/>
    <property type="match status" value="1"/>
</dbReference>
<evidence type="ECO:0000256" key="4">
    <source>
        <dbReference type="ARBA" id="ARBA00022989"/>
    </source>
</evidence>